<gene>
    <name evidence="1" type="ORF">Afe05nite_45770</name>
</gene>
<dbReference type="Pfam" id="PF19680">
    <property type="entry name" value="DUF6182"/>
    <property type="match status" value="1"/>
</dbReference>
<dbReference type="Proteomes" id="UP000598174">
    <property type="component" value="Unassembled WGS sequence"/>
</dbReference>
<protein>
    <submittedName>
        <fullName evidence="1">Uncharacterized protein</fullName>
    </submittedName>
</protein>
<keyword evidence="2" id="KW-1185">Reference proteome</keyword>
<organism evidence="1 2">
    <name type="scientific">Paractinoplanes ferrugineus</name>
    <dbReference type="NCBI Taxonomy" id="113564"/>
    <lineage>
        <taxon>Bacteria</taxon>
        <taxon>Bacillati</taxon>
        <taxon>Actinomycetota</taxon>
        <taxon>Actinomycetes</taxon>
        <taxon>Micromonosporales</taxon>
        <taxon>Micromonosporaceae</taxon>
        <taxon>Paractinoplanes</taxon>
    </lineage>
</organism>
<dbReference type="InterPro" id="IPR045754">
    <property type="entry name" value="DUF6182"/>
</dbReference>
<evidence type="ECO:0000313" key="2">
    <source>
        <dbReference type="Proteomes" id="UP000598174"/>
    </source>
</evidence>
<sequence>MSGSPQELLAAAAVARLEDAAGSGTAGPGLSVAVVVQDFEAEPFFRSVIQFALAVPKAEGEAWQRAFTRTIFLAGRPDSLAQRFTADLNGPAGSVAWYGPAREKQLRNLSRMLRAFQGDAPVLPPPGSVLVRAPGPPSGTEHTATIATRDVSFAGYLVHTHHLFAEATLRGLIRPGDTIRVEHRGELDGPLIRTALDPALAPGVQTRITHDGRDPDRLRLYAVLVAGRKGDEPCKPTAS</sequence>
<reference evidence="1" key="1">
    <citation type="submission" date="2021-01" db="EMBL/GenBank/DDBJ databases">
        <title>Whole genome shotgun sequence of Actinoplanes ferrugineus NBRC 15555.</title>
        <authorList>
            <person name="Komaki H."/>
            <person name="Tamura T."/>
        </authorList>
    </citation>
    <scope>NUCLEOTIDE SEQUENCE</scope>
    <source>
        <strain evidence="1">NBRC 15555</strain>
    </source>
</reference>
<dbReference type="EMBL" id="BOMM01000040">
    <property type="protein sequence ID" value="GIE12737.1"/>
    <property type="molecule type" value="Genomic_DNA"/>
</dbReference>
<evidence type="ECO:0000313" key="1">
    <source>
        <dbReference type="EMBL" id="GIE12737.1"/>
    </source>
</evidence>
<dbReference type="RefSeq" id="WP_203819190.1">
    <property type="nucleotide sequence ID" value="NZ_BAAABP010000022.1"/>
</dbReference>
<accession>A0A919MM01</accession>
<comment type="caution">
    <text evidence="1">The sequence shown here is derived from an EMBL/GenBank/DDBJ whole genome shotgun (WGS) entry which is preliminary data.</text>
</comment>
<dbReference type="AlphaFoldDB" id="A0A919MM01"/>
<proteinExistence type="predicted"/>
<name>A0A919MM01_9ACTN</name>